<sequence length="125" mass="14585">MVVWNEKLKAIEEYYEIEFELQIVSEPDELDALYEAIDFVYDGMMLRENCEITLPGNLFEEDFEIEEPVLFEENKIIPLKDRVIQGVVFRPYRSALLPGKVKFAGKSENDIVRIPGCCEYRIVEG</sequence>
<gene>
    <name evidence="1" type="ORF">DW967_11230</name>
</gene>
<dbReference type="AlphaFoldDB" id="A0A413Q555"/>
<evidence type="ECO:0000313" key="2">
    <source>
        <dbReference type="Proteomes" id="UP000283721"/>
    </source>
</evidence>
<protein>
    <submittedName>
        <fullName evidence="1">Uncharacterized protein</fullName>
    </submittedName>
</protein>
<proteinExistence type="predicted"/>
<dbReference type="Proteomes" id="UP000283721">
    <property type="component" value="Unassembled WGS sequence"/>
</dbReference>
<organism evidence="1 2">
    <name type="scientific">Agathobacter rectalis</name>
    <dbReference type="NCBI Taxonomy" id="39491"/>
    <lineage>
        <taxon>Bacteria</taxon>
        <taxon>Bacillati</taxon>
        <taxon>Bacillota</taxon>
        <taxon>Clostridia</taxon>
        <taxon>Lachnospirales</taxon>
        <taxon>Lachnospiraceae</taxon>
        <taxon>Agathobacter</taxon>
    </lineage>
</organism>
<reference evidence="1 2" key="1">
    <citation type="submission" date="2018-08" db="EMBL/GenBank/DDBJ databases">
        <title>A genome reference for cultivated species of the human gut microbiota.</title>
        <authorList>
            <person name="Zou Y."/>
            <person name="Xue W."/>
            <person name="Luo G."/>
        </authorList>
    </citation>
    <scope>NUCLEOTIDE SEQUENCE [LARGE SCALE GENOMIC DNA]</scope>
    <source>
        <strain evidence="1 2">AM47-6BH</strain>
    </source>
</reference>
<dbReference type="EMBL" id="QSES01000021">
    <property type="protein sequence ID" value="RGZ90747.1"/>
    <property type="molecule type" value="Genomic_DNA"/>
</dbReference>
<evidence type="ECO:0000313" key="1">
    <source>
        <dbReference type="EMBL" id="RGZ90747.1"/>
    </source>
</evidence>
<accession>A0A413Q555</accession>
<comment type="caution">
    <text evidence="1">The sequence shown here is derived from an EMBL/GenBank/DDBJ whole genome shotgun (WGS) entry which is preliminary data.</text>
</comment>
<name>A0A413Q555_9FIRM</name>